<evidence type="ECO:0000313" key="2">
    <source>
        <dbReference type="Proteomes" id="UP000186698"/>
    </source>
</evidence>
<dbReference type="InterPro" id="IPR021623">
    <property type="entry name" value="LAP2alpha_C"/>
</dbReference>
<dbReference type="AlphaFoldDB" id="A0A8J1LSF2"/>
<proteinExistence type="predicted"/>
<evidence type="ECO:0000259" key="1">
    <source>
        <dbReference type="Pfam" id="PF11560"/>
    </source>
</evidence>
<dbReference type="Gene3D" id="1.10.287.3160">
    <property type="match status" value="1"/>
</dbReference>
<keyword evidence="2" id="KW-1185">Reference proteome</keyword>
<protein>
    <submittedName>
        <fullName evidence="3">Lamina-associated polypeptide 2-like isoform X1</fullName>
    </submittedName>
</protein>
<evidence type="ECO:0000313" key="3">
    <source>
        <dbReference type="RefSeq" id="XP_041432011.1"/>
    </source>
</evidence>
<dbReference type="OrthoDB" id="9905409at2759"/>
<gene>
    <name evidence="3" type="primary">LOC121397903</name>
</gene>
<accession>A0A8J1LSF2</accession>
<reference evidence="3" key="1">
    <citation type="submission" date="2025-08" db="UniProtKB">
        <authorList>
            <consortium name="RefSeq"/>
        </authorList>
    </citation>
    <scope>IDENTIFICATION</scope>
    <source>
        <strain evidence="3">J_2021</strain>
        <tissue evidence="3">Erythrocytes</tissue>
    </source>
</reference>
<sequence length="583" mass="65789">MAVGHLYVSLPPQDWTEKLISIAIKSSLLPFHLQFFFCPASRIQAHPIDCSNQVSSSLSLVEALGLALILTAAQGPLLLSGATRGYGSIGNYFLPSAIAIGEGASYTGRVAMVMRIQRDDVRRMRNFFQTGKLVAFLLQSEAIRAVTCNLCVSWHSGDQEVERATRKSKICRSCDNPALQGRRLCQECISLDSGNMTNQFEEFMNKMSQSVSNSIEVALSRATDKLLKKPRVQEEAGISSADSDLDQTVQISEGELDETEEEDESSSQSNFDLEIVSPLLEAMLKALELDDPQEDTSKRDRLASRSYKKQPYFPMHNIFKSELEKEWKTPDKKCFISKRFNKMYPFQEEVINKWVTPPKVDAPITRIARRTTLPVDDGVSFRDVMEKRQESTLRKAYLVAGAACRPAIANICLAKASRIWLKNIEDALSQNVSRSRIKDALTEIKWASDFIMEAATENLRLAAKSMALSVSTRRALWLRQWQADAASKHNLCGLPFEGELLFGSSLEKIISKVTAGKSPFLPQDRRGKRNPFQNTRIERTNYKEARFYRPGRPYANYQAWRSGQSNLFRGSKRQTRFGRGRYA</sequence>
<feature type="domain" description="Lamina-associated polypeptide 2 alpha C-terminal" evidence="1">
    <location>
        <begin position="309"/>
        <end position="512"/>
    </location>
</feature>
<organism evidence="2 3">
    <name type="scientific">Xenopus laevis</name>
    <name type="common">African clawed frog</name>
    <dbReference type="NCBI Taxonomy" id="8355"/>
    <lineage>
        <taxon>Eukaryota</taxon>
        <taxon>Metazoa</taxon>
        <taxon>Chordata</taxon>
        <taxon>Craniata</taxon>
        <taxon>Vertebrata</taxon>
        <taxon>Euteleostomi</taxon>
        <taxon>Amphibia</taxon>
        <taxon>Batrachia</taxon>
        <taxon>Anura</taxon>
        <taxon>Pipoidea</taxon>
        <taxon>Pipidae</taxon>
        <taxon>Xenopodinae</taxon>
        <taxon>Xenopus</taxon>
        <taxon>Xenopus</taxon>
    </lineage>
</organism>
<dbReference type="Proteomes" id="UP000186698">
    <property type="component" value="Chromosome 9_10L"/>
</dbReference>
<dbReference type="Pfam" id="PF11560">
    <property type="entry name" value="LAP2alpha"/>
    <property type="match status" value="1"/>
</dbReference>
<dbReference type="KEGG" id="xla:121397903"/>
<dbReference type="RefSeq" id="XP_041432011.1">
    <property type="nucleotide sequence ID" value="XM_041576077.1"/>
</dbReference>
<name>A0A8J1LSF2_XENLA</name>
<dbReference type="GeneID" id="121397903"/>